<proteinExistence type="predicted"/>
<dbReference type="Proteomes" id="UP001064048">
    <property type="component" value="Chromosome 3"/>
</dbReference>
<sequence length="173" mass="18987">MVNEHVGLLMIRQPRRVKAINQRARRARALPAMSPLARSLLALAVVALLHSACANHRRKARAGEDTSVSLGKIEGSDITILPQFHIGVPDVVLTMPNDCDPYGYLRRDLLGSVVIISNNEGGPAPVVIPADPNDPQSDLEVRCQVETDDDGNEFRCLGGLDVKVYQFCRQRLL</sequence>
<dbReference type="EMBL" id="CM046103">
    <property type="protein sequence ID" value="KAI8427295.1"/>
    <property type="molecule type" value="Genomic_DNA"/>
</dbReference>
<evidence type="ECO:0000313" key="1">
    <source>
        <dbReference type="EMBL" id="KAI8427295.1"/>
    </source>
</evidence>
<gene>
    <name evidence="1" type="ORF">MSG28_001882</name>
</gene>
<accession>A0ACC0JSZ3</accession>
<organism evidence="1 2">
    <name type="scientific">Choristoneura fumiferana</name>
    <name type="common">Spruce budworm moth</name>
    <name type="synonym">Archips fumiferana</name>
    <dbReference type="NCBI Taxonomy" id="7141"/>
    <lineage>
        <taxon>Eukaryota</taxon>
        <taxon>Metazoa</taxon>
        <taxon>Ecdysozoa</taxon>
        <taxon>Arthropoda</taxon>
        <taxon>Hexapoda</taxon>
        <taxon>Insecta</taxon>
        <taxon>Pterygota</taxon>
        <taxon>Neoptera</taxon>
        <taxon>Endopterygota</taxon>
        <taxon>Lepidoptera</taxon>
        <taxon>Glossata</taxon>
        <taxon>Ditrysia</taxon>
        <taxon>Tortricoidea</taxon>
        <taxon>Tortricidae</taxon>
        <taxon>Tortricinae</taxon>
        <taxon>Choristoneura</taxon>
    </lineage>
</organism>
<reference evidence="1 2" key="1">
    <citation type="journal article" date="2022" name="Genome Biol. Evol.">
        <title>The Spruce Budworm Genome: Reconstructing the Evolutionary History of Antifreeze Proteins.</title>
        <authorList>
            <person name="Beliveau C."/>
            <person name="Gagne P."/>
            <person name="Picq S."/>
            <person name="Vernygora O."/>
            <person name="Keeling C.I."/>
            <person name="Pinkney K."/>
            <person name="Doucet D."/>
            <person name="Wen F."/>
            <person name="Johnston J.S."/>
            <person name="Maaroufi H."/>
            <person name="Boyle B."/>
            <person name="Laroche J."/>
            <person name="Dewar K."/>
            <person name="Juretic N."/>
            <person name="Blackburn G."/>
            <person name="Nisole A."/>
            <person name="Brunet B."/>
            <person name="Brandao M."/>
            <person name="Lumley L."/>
            <person name="Duan J."/>
            <person name="Quan G."/>
            <person name="Lucarotti C.J."/>
            <person name="Roe A.D."/>
            <person name="Sperling F.A.H."/>
            <person name="Levesque R.C."/>
            <person name="Cusson M."/>
        </authorList>
    </citation>
    <scope>NUCLEOTIDE SEQUENCE [LARGE SCALE GENOMIC DNA]</scope>
    <source>
        <strain evidence="1">Glfc:IPQL:Cfum</strain>
    </source>
</reference>
<keyword evidence="2" id="KW-1185">Reference proteome</keyword>
<comment type="caution">
    <text evidence="1">The sequence shown here is derived from an EMBL/GenBank/DDBJ whole genome shotgun (WGS) entry which is preliminary data.</text>
</comment>
<evidence type="ECO:0000313" key="2">
    <source>
        <dbReference type="Proteomes" id="UP001064048"/>
    </source>
</evidence>
<protein>
    <submittedName>
        <fullName evidence="1">Uncharacterized protein</fullName>
    </submittedName>
</protein>
<name>A0ACC0JSZ3_CHOFU</name>